<accession>A0A9Q0HFE0</accession>
<dbReference type="InterPro" id="IPR024752">
    <property type="entry name" value="Myb/SANT-like_dom"/>
</dbReference>
<name>A0A9Q0HFE0_9MAGN</name>
<evidence type="ECO:0000313" key="2">
    <source>
        <dbReference type="EMBL" id="KAJ4963670.1"/>
    </source>
</evidence>
<evidence type="ECO:0000313" key="3">
    <source>
        <dbReference type="Proteomes" id="UP001141806"/>
    </source>
</evidence>
<organism evidence="2 3">
    <name type="scientific">Protea cynaroides</name>
    <dbReference type="NCBI Taxonomy" id="273540"/>
    <lineage>
        <taxon>Eukaryota</taxon>
        <taxon>Viridiplantae</taxon>
        <taxon>Streptophyta</taxon>
        <taxon>Embryophyta</taxon>
        <taxon>Tracheophyta</taxon>
        <taxon>Spermatophyta</taxon>
        <taxon>Magnoliopsida</taxon>
        <taxon>Proteales</taxon>
        <taxon>Proteaceae</taxon>
        <taxon>Protea</taxon>
    </lineage>
</organism>
<proteinExistence type="predicted"/>
<protein>
    <recommendedName>
        <fullName evidence="1">Myb/SANT-like domain-containing protein</fullName>
    </recommendedName>
</protein>
<evidence type="ECO:0000259" key="1">
    <source>
        <dbReference type="Pfam" id="PF12776"/>
    </source>
</evidence>
<feature type="domain" description="Myb/SANT-like" evidence="1">
    <location>
        <begin position="19"/>
        <end position="113"/>
    </location>
</feature>
<dbReference type="OrthoDB" id="1922544at2759"/>
<dbReference type="EMBL" id="JAMYWD010000008">
    <property type="protein sequence ID" value="KAJ4963670.1"/>
    <property type="molecule type" value="Genomic_DNA"/>
</dbReference>
<gene>
    <name evidence="2" type="ORF">NE237_023609</name>
</gene>
<comment type="caution">
    <text evidence="2">The sequence shown here is derived from an EMBL/GenBank/DDBJ whole genome shotgun (WGS) entry which is preliminary data.</text>
</comment>
<dbReference type="InterPro" id="IPR045026">
    <property type="entry name" value="LIMYB"/>
</dbReference>
<reference evidence="2" key="1">
    <citation type="journal article" date="2023" name="Plant J.">
        <title>The genome of the king protea, Protea cynaroides.</title>
        <authorList>
            <person name="Chang J."/>
            <person name="Duong T.A."/>
            <person name="Schoeman C."/>
            <person name="Ma X."/>
            <person name="Roodt D."/>
            <person name="Barker N."/>
            <person name="Li Z."/>
            <person name="Van de Peer Y."/>
            <person name="Mizrachi E."/>
        </authorList>
    </citation>
    <scope>NUCLEOTIDE SEQUENCE</scope>
    <source>
        <tissue evidence="2">Young leaves</tissue>
    </source>
</reference>
<dbReference type="PANTHER" id="PTHR47584">
    <property type="match status" value="1"/>
</dbReference>
<dbReference type="PANTHER" id="PTHR47584:SF2">
    <property type="entry name" value="L10-INTERACTING MYB DOMAIN-CONTAINING PROTEIN-LIKE"/>
    <property type="match status" value="1"/>
</dbReference>
<sequence>MMDDQPNQNQFKQDRLRTRWTTSLDKIFADLVVEQVQQGKRSNNVFDKKTWKYIRDEFNQQTGLNFDKKQLRKHLTVLGTRYHNMKSVFDQSDIALDESQRMVTADCEAWEDYFEALPKPEAIKIKECPIYEQLCTIFSESGADGMYAQSSHYAELDREMAAIDPAASTSCPNATSIPVDLSTAMVLVQDDSSSPSHVVLNIPEGRKKRRTEAPSSCNRRQSCEGMNDALAEAMLEMAAASKLSAAVMSKNHDQFSITNCIRVLDEMPGIDHHLYFAALDLFEKPNPRETFLSLKSERRMTWLQGKCAAPSVSMG</sequence>
<dbReference type="Pfam" id="PF12776">
    <property type="entry name" value="Myb_DNA-bind_3"/>
    <property type="match status" value="1"/>
</dbReference>
<dbReference type="Proteomes" id="UP001141806">
    <property type="component" value="Unassembled WGS sequence"/>
</dbReference>
<dbReference type="AlphaFoldDB" id="A0A9Q0HFE0"/>
<keyword evidence="3" id="KW-1185">Reference proteome</keyword>